<dbReference type="InterPro" id="IPR036188">
    <property type="entry name" value="FAD/NAD-bd_sf"/>
</dbReference>
<dbReference type="Pfam" id="PF00743">
    <property type="entry name" value="FMO-like"/>
    <property type="match status" value="1"/>
</dbReference>
<dbReference type="RefSeq" id="WP_096005896.1">
    <property type="nucleotide sequence ID" value="NZ_NTMR01000024.1"/>
</dbReference>
<evidence type="ECO:0000313" key="6">
    <source>
        <dbReference type="EMBL" id="PBK03088.1"/>
    </source>
</evidence>
<dbReference type="InterPro" id="IPR036291">
    <property type="entry name" value="NAD(P)-bd_dom_sf"/>
</dbReference>
<dbReference type="GO" id="GO:0050660">
    <property type="term" value="F:flavin adenine dinucleotide binding"/>
    <property type="evidence" value="ECO:0007669"/>
    <property type="project" value="InterPro"/>
</dbReference>
<comment type="caution">
    <text evidence="6">The sequence shown here is derived from an EMBL/GenBank/DDBJ whole genome shotgun (WGS) entry which is preliminary data.</text>
</comment>
<evidence type="ECO:0000256" key="5">
    <source>
        <dbReference type="ARBA" id="ARBA00023002"/>
    </source>
</evidence>
<dbReference type="GO" id="GO:0050661">
    <property type="term" value="F:NADP binding"/>
    <property type="evidence" value="ECO:0007669"/>
    <property type="project" value="InterPro"/>
</dbReference>
<keyword evidence="3" id="KW-0274">FAD</keyword>
<keyword evidence="6" id="KW-0503">Monooxygenase</keyword>
<name>A0A2A3ME66_9PSED</name>
<keyword evidence="4" id="KW-0521">NADP</keyword>
<evidence type="ECO:0000256" key="3">
    <source>
        <dbReference type="ARBA" id="ARBA00022827"/>
    </source>
</evidence>
<dbReference type="AlphaFoldDB" id="A0A2A3ME66"/>
<dbReference type="InterPro" id="IPR050346">
    <property type="entry name" value="FMO-like"/>
</dbReference>
<keyword evidence="5" id="KW-0560">Oxidoreductase</keyword>
<dbReference type="EMBL" id="NTMR01000024">
    <property type="protein sequence ID" value="PBK03088.1"/>
    <property type="molecule type" value="Genomic_DNA"/>
</dbReference>
<dbReference type="Gene3D" id="3.50.50.60">
    <property type="entry name" value="FAD/NAD(P)-binding domain"/>
    <property type="match status" value="1"/>
</dbReference>
<dbReference type="PIRSF" id="PIRSF000332">
    <property type="entry name" value="FMO"/>
    <property type="match status" value="1"/>
</dbReference>
<proteinExistence type="inferred from homology"/>
<dbReference type="PRINTS" id="PR00370">
    <property type="entry name" value="FMOXYGENASE"/>
</dbReference>
<evidence type="ECO:0000256" key="1">
    <source>
        <dbReference type="ARBA" id="ARBA00009183"/>
    </source>
</evidence>
<dbReference type="SUPFAM" id="SSF51905">
    <property type="entry name" value="FAD/NAD(P)-binding domain"/>
    <property type="match status" value="1"/>
</dbReference>
<dbReference type="InterPro" id="IPR020946">
    <property type="entry name" value="Flavin_mOase-like"/>
</dbReference>
<comment type="similarity">
    <text evidence="1">Belongs to the FMO family.</text>
</comment>
<keyword evidence="7" id="KW-1185">Reference proteome</keyword>
<accession>A0A2A3ME66</accession>
<keyword evidence="2" id="KW-0285">Flavoprotein</keyword>
<dbReference type="Proteomes" id="UP000242313">
    <property type="component" value="Unassembled WGS sequence"/>
</dbReference>
<evidence type="ECO:0000256" key="2">
    <source>
        <dbReference type="ARBA" id="ARBA00022630"/>
    </source>
</evidence>
<protein>
    <submittedName>
        <fullName evidence="6">Monooxygenase</fullName>
    </submittedName>
</protein>
<evidence type="ECO:0000256" key="4">
    <source>
        <dbReference type="ARBA" id="ARBA00022857"/>
    </source>
</evidence>
<dbReference type="SUPFAM" id="SSF51735">
    <property type="entry name" value="NAD(P)-binding Rossmann-fold domains"/>
    <property type="match status" value="1"/>
</dbReference>
<gene>
    <name evidence="6" type="ORF">CNQ84_16300</name>
</gene>
<organism evidence="6 7">
    <name type="scientific">Pseudomonas abyssi</name>
    <dbReference type="NCBI Taxonomy" id="170540"/>
    <lineage>
        <taxon>Bacteria</taxon>
        <taxon>Pseudomonadati</taxon>
        <taxon>Pseudomonadota</taxon>
        <taxon>Gammaproteobacteria</taxon>
        <taxon>Pseudomonadales</taxon>
        <taxon>Pseudomonadaceae</taxon>
        <taxon>Pseudomonas</taxon>
    </lineage>
</organism>
<dbReference type="GO" id="GO:0004499">
    <property type="term" value="F:N,N-dimethylaniline monooxygenase activity"/>
    <property type="evidence" value="ECO:0007669"/>
    <property type="project" value="InterPro"/>
</dbReference>
<dbReference type="InterPro" id="IPR000960">
    <property type="entry name" value="Flavin_mOase"/>
</dbReference>
<reference evidence="6 7" key="1">
    <citation type="submission" date="2017-09" db="EMBL/GenBank/DDBJ databases">
        <title>Pseudomonas abyssi sp. nov. isolated from Abyssopelagic Water.</title>
        <authorList>
            <person name="Wei Y."/>
        </authorList>
    </citation>
    <scope>NUCLEOTIDE SEQUENCE [LARGE SCALE GENOMIC DNA]</scope>
    <source>
        <strain evidence="6 7">MT5</strain>
    </source>
</reference>
<sequence length="444" mass="50308">MYAVIGAGPMGLATARNLQKLDIPFIGLELHSDVGGLWDIDNPHSTMYDSAHLISSKRMTEFAEFPMQDSVALYPHHSEMRRYFQDYARHFDLYRHYEFNTKVLSVERDGSHWTLITERDGQQQSRRFEGLLIANGTLHTPNRPSLPGRFDGQIMHSAEYRSAEVFKGKRVLIVGCGNSGADIAVDAVHHAKSVDMSLRRGYYFLPKFIKGKPTDTLSAGRKFKLPRPLKQRMDAALIRFIMGKPSDYGLPDPDYRMYESHPVVNSLILHHLGHGDIHARRDIRDMDGNRVDFVDGQSAEYDLILLATGYQLDYPFIGREHLNWPATLDAPQLYLNVFHPEYDNLFMMGMIEAAGLGWEGRNLQARLTALYIHQHRQGSAQAASFAATKRQQASTNLDGGYDYIKLARMAYYVNKDAYLDALHQHITELEAGLEQAAPQPVPAT</sequence>
<dbReference type="PANTHER" id="PTHR23023">
    <property type="entry name" value="DIMETHYLANILINE MONOOXYGENASE"/>
    <property type="match status" value="1"/>
</dbReference>
<evidence type="ECO:0000313" key="7">
    <source>
        <dbReference type="Proteomes" id="UP000242313"/>
    </source>
</evidence>